<dbReference type="PANTHER" id="PTHR10827">
    <property type="entry name" value="RETICULOCALBIN"/>
    <property type="match status" value="1"/>
</dbReference>
<feature type="signal peptide" evidence="2">
    <location>
        <begin position="1"/>
        <end position="19"/>
    </location>
</feature>
<evidence type="ECO:0000313" key="5">
    <source>
        <dbReference type="Proteomes" id="UP000306575"/>
    </source>
</evidence>
<dbReference type="InterPro" id="IPR018247">
    <property type="entry name" value="EF_Hand_1_Ca_BS"/>
</dbReference>
<dbReference type="EMBL" id="SULI01000004">
    <property type="protein sequence ID" value="TKZ21540.1"/>
    <property type="molecule type" value="Genomic_DNA"/>
</dbReference>
<dbReference type="OrthoDB" id="6706523at2"/>
<evidence type="ECO:0000259" key="3">
    <source>
        <dbReference type="PROSITE" id="PS50222"/>
    </source>
</evidence>
<dbReference type="RefSeq" id="WP_138015369.1">
    <property type="nucleotide sequence ID" value="NZ_SULI01000004.1"/>
</dbReference>
<keyword evidence="2" id="KW-0732">Signal</keyword>
<feature type="region of interest" description="Disordered" evidence="1">
    <location>
        <begin position="143"/>
        <end position="170"/>
    </location>
</feature>
<protein>
    <submittedName>
        <fullName evidence="4">Calcium-binding protein</fullName>
    </submittedName>
</protein>
<evidence type="ECO:0000256" key="1">
    <source>
        <dbReference type="SAM" id="MobiDB-lite"/>
    </source>
</evidence>
<dbReference type="AlphaFoldDB" id="A0A4U7N6Q7"/>
<dbReference type="PROSITE" id="PS50222">
    <property type="entry name" value="EF_HAND_2"/>
    <property type="match status" value="1"/>
</dbReference>
<feature type="compositionally biased region" description="Basic residues" evidence="1">
    <location>
        <begin position="147"/>
        <end position="157"/>
    </location>
</feature>
<keyword evidence="5" id="KW-1185">Reference proteome</keyword>
<dbReference type="Proteomes" id="UP000306575">
    <property type="component" value="Unassembled WGS sequence"/>
</dbReference>
<comment type="caution">
    <text evidence="4">The sequence shown here is derived from an EMBL/GenBank/DDBJ whole genome shotgun (WGS) entry which is preliminary data.</text>
</comment>
<gene>
    <name evidence="4" type="ORF">FAP39_05405</name>
</gene>
<evidence type="ECO:0000313" key="4">
    <source>
        <dbReference type="EMBL" id="TKZ21540.1"/>
    </source>
</evidence>
<dbReference type="PANTHER" id="PTHR10827:SF52">
    <property type="entry name" value="IP16409P"/>
    <property type="match status" value="1"/>
</dbReference>
<dbReference type="Pfam" id="PF13202">
    <property type="entry name" value="EF-hand_5"/>
    <property type="match status" value="2"/>
</dbReference>
<dbReference type="Pfam" id="PF13499">
    <property type="entry name" value="EF-hand_7"/>
    <property type="match status" value="1"/>
</dbReference>
<dbReference type="PROSITE" id="PS00018">
    <property type="entry name" value="EF_HAND_1"/>
    <property type="match status" value="2"/>
</dbReference>
<dbReference type="InterPro" id="IPR002048">
    <property type="entry name" value="EF_hand_dom"/>
</dbReference>
<accession>A0A4U7N6Q7</accession>
<name>A0A4U7N6Q7_9RHOB</name>
<feature type="chain" id="PRO_5020952742" evidence="2">
    <location>
        <begin position="20"/>
        <end position="170"/>
    </location>
</feature>
<sequence length="170" mass="18536">MKRALFISGIVAAALSVTAVSVAAKGMGRNGPMMPSFQELDADQDGKITPAEIEAFSKLRFETADTNSDGFLSADELEAQTLKRMQERAKMRSAKMLEKKDANGDGKLSLEEMKHNGKRQAKMFEHMDADNDGAISAQEYQAAKANMKQRHKGKHKGMKMDGAPEASGQN</sequence>
<dbReference type="SMART" id="SM00054">
    <property type="entry name" value="EFh"/>
    <property type="match status" value="3"/>
</dbReference>
<reference evidence="4 5" key="1">
    <citation type="submission" date="2019-04" db="EMBL/GenBank/DDBJ databases">
        <title>Genome sequence of Pelagicola litoralis CL-ES2.</title>
        <authorList>
            <person name="Cao J."/>
        </authorList>
    </citation>
    <scope>NUCLEOTIDE SEQUENCE [LARGE SCALE GENOMIC DNA]</scope>
    <source>
        <strain evidence="4 5">CL-ES2</strain>
    </source>
</reference>
<feature type="domain" description="EF-hand" evidence="3">
    <location>
        <begin position="115"/>
        <end position="150"/>
    </location>
</feature>
<dbReference type="GO" id="GO:0005509">
    <property type="term" value="F:calcium ion binding"/>
    <property type="evidence" value="ECO:0007669"/>
    <property type="project" value="InterPro"/>
</dbReference>
<dbReference type="Gene3D" id="1.10.238.10">
    <property type="entry name" value="EF-hand"/>
    <property type="match status" value="2"/>
</dbReference>
<dbReference type="SUPFAM" id="SSF47473">
    <property type="entry name" value="EF-hand"/>
    <property type="match status" value="1"/>
</dbReference>
<organism evidence="4 5">
    <name type="scientific">Shimia litoralis</name>
    <dbReference type="NCBI Taxonomy" id="420403"/>
    <lineage>
        <taxon>Bacteria</taxon>
        <taxon>Pseudomonadati</taxon>
        <taxon>Pseudomonadota</taxon>
        <taxon>Alphaproteobacteria</taxon>
        <taxon>Rhodobacterales</taxon>
        <taxon>Roseobacteraceae</taxon>
    </lineage>
</organism>
<proteinExistence type="predicted"/>
<evidence type="ECO:0000256" key="2">
    <source>
        <dbReference type="SAM" id="SignalP"/>
    </source>
</evidence>
<dbReference type="InterPro" id="IPR011992">
    <property type="entry name" value="EF-hand-dom_pair"/>
</dbReference>